<evidence type="ECO:0000256" key="17">
    <source>
        <dbReference type="ARBA" id="ARBA00023264"/>
    </source>
</evidence>
<feature type="transmembrane region" description="Helical" evidence="19">
    <location>
        <begin position="116"/>
        <end position="136"/>
    </location>
</feature>
<keyword evidence="16" id="KW-0594">Phospholipid biosynthesis</keyword>
<feature type="transmembrane region" description="Helical" evidence="19">
    <location>
        <begin position="79"/>
        <end position="110"/>
    </location>
</feature>
<dbReference type="Pfam" id="PF01148">
    <property type="entry name" value="CTP_transf_1"/>
    <property type="match status" value="1"/>
</dbReference>
<dbReference type="EC" id="2.7.7.41" evidence="6 18"/>
<evidence type="ECO:0000256" key="16">
    <source>
        <dbReference type="ARBA" id="ARBA00023209"/>
    </source>
</evidence>
<dbReference type="PANTHER" id="PTHR46382">
    <property type="entry name" value="PHOSPHATIDATE CYTIDYLYLTRANSFERASE"/>
    <property type="match status" value="1"/>
</dbReference>
<accession>A0ABT3W8C6</accession>
<dbReference type="EMBL" id="JANIDW010000001">
    <property type="protein sequence ID" value="MCX5613888.1"/>
    <property type="molecule type" value="Genomic_DNA"/>
</dbReference>
<evidence type="ECO:0000256" key="11">
    <source>
        <dbReference type="ARBA" id="ARBA00022692"/>
    </source>
</evidence>
<keyword evidence="14" id="KW-0443">Lipid metabolism</keyword>
<comment type="pathway">
    <text evidence="3 18">Phospholipid metabolism; CDP-diacylglycerol biosynthesis; CDP-diacylglycerol from sn-glycerol 3-phosphate: step 3/3.</text>
</comment>
<evidence type="ECO:0000313" key="21">
    <source>
        <dbReference type="Proteomes" id="UP001165648"/>
    </source>
</evidence>
<evidence type="ECO:0000256" key="19">
    <source>
        <dbReference type="SAM" id="Phobius"/>
    </source>
</evidence>
<dbReference type="Proteomes" id="UP001165648">
    <property type="component" value="Unassembled WGS sequence"/>
</dbReference>
<evidence type="ECO:0000256" key="14">
    <source>
        <dbReference type="ARBA" id="ARBA00023098"/>
    </source>
</evidence>
<feature type="transmembrane region" description="Helical" evidence="19">
    <location>
        <begin position="54"/>
        <end position="72"/>
    </location>
</feature>
<evidence type="ECO:0000256" key="13">
    <source>
        <dbReference type="ARBA" id="ARBA00022989"/>
    </source>
</evidence>
<evidence type="ECO:0000256" key="3">
    <source>
        <dbReference type="ARBA" id="ARBA00005119"/>
    </source>
</evidence>
<evidence type="ECO:0000256" key="2">
    <source>
        <dbReference type="ARBA" id="ARBA00004651"/>
    </source>
</evidence>
<comment type="caution">
    <text evidence="20">The sequence shown here is derived from an EMBL/GenBank/DDBJ whole genome shotgun (WGS) entry which is preliminary data.</text>
</comment>
<organism evidence="20 21">
    <name type="scientific">Bombella saccharophila</name>
    <dbReference type="NCBI Taxonomy" id="2967338"/>
    <lineage>
        <taxon>Bacteria</taxon>
        <taxon>Pseudomonadati</taxon>
        <taxon>Pseudomonadota</taxon>
        <taxon>Alphaproteobacteria</taxon>
        <taxon>Acetobacterales</taxon>
        <taxon>Acetobacteraceae</taxon>
        <taxon>Bombella</taxon>
    </lineage>
</organism>
<proteinExistence type="inferred from homology"/>
<dbReference type="PROSITE" id="PS01315">
    <property type="entry name" value="CDS"/>
    <property type="match status" value="1"/>
</dbReference>
<comment type="similarity">
    <text evidence="5 18">Belongs to the CDS family.</text>
</comment>
<evidence type="ECO:0000256" key="12">
    <source>
        <dbReference type="ARBA" id="ARBA00022695"/>
    </source>
</evidence>
<feature type="transmembrane region" description="Helical" evidence="19">
    <location>
        <begin position="12"/>
        <end position="42"/>
    </location>
</feature>
<dbReference type="PANTHER" id="PTHR46382:SF1">
    <property type="entry name" value="PHOSPHATIDATE CYTIDYLYLTRANSFERASE"/>
    <property type="match status" value="1"/>
</dbReference>
<evidence type="ECO:0000256" key="4">
    <source>
        <dbReference type="ARBA" id="ARBA00005189"/>
    </source>
</evidence>
<dbReference type="GO" id="GO:0016779">
    <property type="term" value="F:nucleotidyltransferase activity"/>
    <property type="evidence" value="ECO:0007669"/>
    <property type="project" value="UniProtKB-KW"/>
</dbReference>
<gene>
    <name evidence="20" type="ORF">NQF64_01300</name>
</gene>
<keyword evidence="11 18" id="KW-0812">Transmembrane</keyword>
<keyword evidence="8" id="KW-1003">Cell membrane</keyword>
<dbReference type="InterPro" id="IPR000374">
    <property type="entry name" value="PC_trans"/>
</dbReference>
<evidence type="ECO:0000256" key="7">
    <source>
        <dbReference type="ARBA" id="ARBA00019373"/>
    </source>
</evidence>
<evidence type="ECO:0000256" key="8">
    <source>
        <dbReference type="ARBA" id="ARBA00022475"/>
    </source>
</evidence>
<reference evidence="20 21" key="1">
    <citation type="submission" date="2022-07" db="EMBL/GenBank/DDBJ databases">
        <title>Bombella genomes.</title>
        <authorList>
            <person name="Harer L."/>
            <person name="Styblova S."/>
            <person name="Ehrmann M."/>
        </authorList>
    </citation>
    <scope>NUCLEOTIDE SEQUENCE [LARGE SCALE GENOMIC DNA]</scope>
    <source>
        <strain evidence="20 21">TMW 2.2558</strain>
    </source>
</reference>
<evidence type="ECO:0000256" key="15">
    <source>
        <dbReference type="ARBA" id="ARBA00023136"/>
    </source>
</evidence>
<keyword evidence="15 19" id="KW-0472">Membrane</keyword>
<evidence type="ECO:0000256" key="18">
    <source>
        <dbReference type="RuleBase" id="RU003938"/>
    </source>
</evidence>
<protein>
    <recommendedName>
        <fullName evidence="7 18">Phosphatidate cytidylyltransferase</fullName>
        <ecNumber evidence="6 18">2.7.7.41</ecNumber>
    </recommendedName>
</protein>
<evidence type="ECO:0000256" key="9">
    <source>
        <dbReference type="ARBA" id="ARBA00022516"/>
    </source>
</evidence>
<feature type="transmembrane region" description="Helical" evidence="19">
    <location>
        <begin position="156"/>
        <end position="174"/>
    </location>
</feature>
<keyword evidence="17" id="KW-1208">Phospholipid metabolism</keyword>
<evidence type="ECO:0000256" key="6">
    <source>
        <dbReference type="ARBA" id="ARBA00012487"/>
    </source>
</evidence>
<feature type="transmembrane region" description="Helical" evidence="19">
    <location>
        <begin position="231"/>
        <end position="254"/>
    </location>
</feature>
<evidence type="ECO:0000256" key="5">
    <source>
        <dbReference type="ARBA" id="ARBA00010185"/>
    </source>
</evidence>
<sequence>MTELQKRILSSLVLVPIVLFCLWSGGWVYRALVLLVMIGLVWEGESLLGQRMKTLRGVLLMLWPLCAGLIAIKGQWLAVASLVGASLLFGLSTCGPVLVSIFGGIALLWLRSRPEGLYETLFVIFAVIASDSCAYATGRLIGGPKLAPAISPGKTISGSIGGIIGAVVMGGVIAHAAGAGWSASACLMGGILAIAAQCGDLMESAFKRRLGVKDSGKLIPGHGGLLDRLDALLLAAPIAGLFALCSGQAAFWTLF</sequence>
<keyword evidence="12 18" id="KW-0548">Nucleotidyltransferase</keyword>
<keyword evidence="21" id="KW-1185">Reference proteome</keyword>
<evidence type="ECO:0000313" key="20">
    <source>
        <dbReference type="EMBL" id="MCX5613888.1"/>
    </source>
</evidence>
<keyword evidence="10 18" id="KW-0808">Transferase</keyword>
<evidence type="ECO:0000256" key="1">
    <source>
        <dbReference type="ARBA" id="ARBA00001698"/>
    </source>
</evidence>
<keyword evidence="13 19" id="KW-1133">Transmembrane helix</keyword>
<comment type="subcellular location">
    <subcellularLocation>
        <location evidence="2">Cell membrane</location>
        <topology evidence="2">Multi-pass membrane protein</topology>
    </subcellularLocation>
</comment>
<evidence type="ECO:0000256" key="10">
    <source>
        <dbReference type="ARBA" id="ARBA00022679"/>
    </source>
</evidence>
<dbReference type="RefSeq" id="WP_266106220.1">
    <property type="nucleotide sequence ID" value="NZ_JANIDW010000001.1"/>
</dbReference>
<comment type="pathway">
    <text evidence="4">Lipid metabolism.</text>
</comment>
<comment type="catalytic activity">
    <reaction evidence="1 18">
        <text>a 1,2-diacyl-sn-glycero-3-phosphate + CTP + H(+) = a CDP-1,2-diacyl-sn-glycerol + diphosphate</text>
        <dbReference type="Rhea" id="RHEA:16229"/>
        <dbReference type="ChEBI" id="CHEBI:15378"/>
        <dbReference type="ChEBI" id="CHEBI:33019"/>
        <dbReference type="ChEBI" id="CHEBI:37563"/>
        <dbReference type="ChEBI" id="CHEBI:58332"/>
        <dbReference type="ChEBI" id="CHEBI:58608"/>
        <dbReference type="EC" id="2.7.7.41"/>
    </reaction>
</comment>
<keyword evidence="9" id="KW-0444">Lipid biosynthesis</keyword>
<name>A0ABT3W8C6_9PROT</name>